<dbReference type="AlphaFoldDB" id="A0A443SJ13"/>
<evidence type="ECO:0000313" key="2">
    <source>
        <dbReference type="Proteomes" id="UP000288716"/>
    </source>
</evidence>
<keyword evidence="2" id="KW-1185">Reference proteome</keyword>
<organism evidence="1 2">
    <name type="scientific">Leptotrombidium deliense</name>
    <dbReference type="NCBI Taxonomy" id="299467"/>
    <lineage>
        <taxon>Eukaryota</taxon>
        <taxon>Metazoa</taxon>
        <taxon>Ecdysozoa</taxon>
        <taxon>Arthropoda</taxon>
        <taxon>Chelicerata</taxon>
        <taxon>Arachnida</taxon>
        <taxon>Acari</taxon>
        <taxon>Acariformes</taxon>
        <taxon>Trombidiformes</taxon>
        <taxon>Prostigmata</taxon>
        <taxon>Anystina</taxon>
        <taxon>Parasitengona</taxon>
        <taxon>Trombiculoidea</taxon>
        <taxon>Trombiculidae</taxon>
        <taxon>Leptotrombidium</taxon>
    </lineage>
</organism>
<protein>
    <submittedName>
        <fullName evidence="1">Decaprenyl-diphosphate synthase subunit 2-like protein</fullName>
    </submittedName>
</protein>
<reference evidence="1 2" key="1">
    <citation type="journal article" date="2018" name="Gigascience">
        <title>Genomes of trombidid mites reveal novel predicted allergens and laterally-transferred genes associated with secondary metabolism.</title>
        <authorList>
            <person name="Dong X."/>
            <person name="Chaisiri K."/>
            <person name="Xia D."/>
            <person name="Armstrong S.D."/>
            <person name="Fang Y."/>
            <person name="Donnelly M.J."/>
            <person name="Kadowaki T."/>
            <person name="McGarry J.W."/>
            <person name="Darby A.C."/>
            <person name="Makepeace B.L."/>
        </authorList>
    </citation>
    <scope>NUCLEOTIDE SEQUENCE [LARGE SCALE GENOMIC DNA]</scope>
    <source>
        <strain evidence="1">UoL-UT</strain>
    </source>
</reference>
<dbReference type="GO" id="GO:0004659">
    <property type="term" value="F:prenyltransferase activity"/>
    <property type="evidence" value="ECO:0007669"/>
    <property type="project" value="InterPro"/>
</dbReference>
<dbReference type="GO" id="GO:0006744">
    <property type="term" value="P:ubiquinone biosynthetic process"/>
    <property type="evidence" value="ECO:0007669"/>
    <property type="project" value="TreeGrafter"/>
</dbReference>
<dbReference type="GO" id="GO:0008299">
    <property type="term" value="P:isoprenoid biosynthetic process"/>
    <property type="evidence" value="ECO:0007669"/>
    <property type="project" value="InterPro"/>
</dbReference>
<dbReference type="PANTHER" id="PTHR12001:SF55">
    <property type="entry name" value="ALL TRANS-POLYPRENYL-DIPHOSPHATE SYNTHASE PDSS2"/>
    <property type="match status" value="1"/>
</dbReference>
<dbReference type="SUPFAM" id="SSF48576">
    <property type="entry name" value="Terpenoid synthases"/>
    <property type="match status" value="1"/>
</dbReference>
<dbReference type="EMBL" id="NCKV01001974">
    <property type="protein sequence ID" value="RWS27500.1"/>
    <property type="molecule type" value="Genomic_DNA"/>
</dbReference>
<evidence type="ECO:0000313" key="1">
    <source>
        <dbReference type="EMBL" id="RWS27500.1"/>
    </source>
</evidence>
<dbReference type="OrthoDB" id="9983019at2759"/>
<dbReference type="STRING" id="299467.A0A443SJ13"/>
<dbReference type="Gene3D" id="1.10.600.10">
    <property type="entry name" value="Farnesyl Diphosphate Synthase"/>
    <property type="match status" value="1"/>
</dbReference>
<name>A0A443SJ13_9ACAR</name>
<sequence length="223" mass="25362">MMYTSHILHQRVLNFADLSEEDREEQKLDEIHTGNCLSILIGDQLLANSSRGLAELRNPFIVEWMSKALEDFCKYSFLVEEQVDLSKPECIIKNVEGRCYFSGGSLLGYSCKSAALLAGYSQTDDKLFLNDAFDFGNNMGITFGLQDMLDSDSNANKLHNLEKLSKEETINYLKKVLEARISNCLQLVDKLPKFESTVNIRNVIVSIANKYLRQCLIESEQRL</sequence>
<dbReference type="GO" id="GO:0042811">
    <property type="term" value="P:pheromone biosynthetic process"/>
    <property type="evidence" value="ECO:0007669"/>
    <property type="project" value="UniProtKB-ARBA"/>
</dbReference>
<comment type="caution">
    <text evidence="1">The sequence shown here is derived from an EMBL/GenBank/DDBJ whole genome shotgun (WGS) entry which is preliminary data.</text>
</comment>
<dbReference type="GO" id="GO:1990234">
    <property type="term" value="C:transferase complex"/>
    <property type="evidence" value="ECO:0007669"/>
    <property type="project" value="TreeGrafter"/>
</dbReference>
<proteinExistence type="predicted"/>
<accession>A0A443SJ13</accession>
<dbReference type="InterPro" id="IPR008949">
    <property type="entry name" value="Isoprenoid_synthase_dom_sf"/>
</dbReference>
<dbReference type="GO" id="GO:0005739">
    <property type="term" value="C:mitochondrion"/>
    <property type="evidence" value="ECO:0007669"/>
    <property type="project" value="TreeGrafter"/>
</dbReference>
<dbReference type="Proteomes" id="UP000288716">
    <property type="component" value="Unassembled WGS sequence"/>
</dbReference>
<gene>
    <name evidence="1" type="ORF">B4U80_12863</name>
</gene>
<dbReference type="Pfam" id="PF00348">
    <property type="entry name" value="polyprenyl_synt"/>
    <property type="match status" value="1"/>
</dbReference>
<dbReference type="InterPro" id="IPR000092">
    <property type="entry name" value="Polyprenyl_synt"/>
</dbReference>
<dbReference type="PANTHER" id="PTHR12001">
    <property type="entry name" value="GERANYLGERANYL PYROPHOSPHATE SYNTHASE"/>
    <property type="match status" value="1"/>
</dbReference>
<dbReference type="VEuPathDB" id="VectorBase:LDEU004541"/>
<dbReference type="CDD" id="cd00385">
    <property type="entry name" value="Isoprenoid_Biosyn_C1"/>
    <property type="match status" value="1"/>
</dbReference>